<dbReference type="InterPro" id="IPR015796">
    <property type="entry name" value="Impact_YigZ-like"/>
</dbReference>
<dbReference type="GO" id="GO:0005737">
    <property type="term" value="C:cytoplasm"/>
    <property type="evidence" value="ECO:0007669"/>
    <property type="project" value="TreeGrafter"/>
</dbReference>
<dbReference type="EMBL" id="CP012109">
    <property type="protein sequence ID" value="AKQ67269.1"/>
    <property type="molecule type" value="Genomic_DNA"/>
</dbReference>
<dbReference type="InterPro" id="IPR001498">
    <property type="entry name" value="Impact_N"/>
</dbReference>
<dbReference type="RefSeq" id="WP_002634997.1">
    <property type="nucleotide sequence ID" value="NZ_CP012109.1"/>
</dbReference>
<dbReference type="PANTHER" id="PTHR16301:SF20">
    <property type="entry name" value="IMPACT FAMILY MEMBER YIGZ"/>
    <property type="match status" value="1"/>
</dbReference>
<evidence type="ECO:0000313" key="4">
    <source>
        <dbReference type="EMBL" id="AKQ67269.1"/>
    </source>
</evidence>
<dbReference type="InterPro" id="IPR020568">
    <property type="entry name" value="Ribosomal_Su5_D2-typ_SF"/>
</dbReference>
<evidence type="ECO:0008006" key="6">
    <source>
        <dbReference type="Google" id="ProtNLM"/>
    </source>
</evidence>
<dbReference type="InterPro" id="IPR015269">
    <property type="entry name" value="UPF0029_Impact_C"/>
</dbReference>
<dbReference type="PROSITE" id="PS00910">
    <property type="entry name" value="UPF0029"/>
    <property type="match status" value="1"/>
</dbReference>
<reference evidence="4 5" key="1">
    <citation type="journal article" date="2016" name="PLoS ONE">
        <title>Complete Genome Sequence and Comparative Genomics of a Novel Myxobacterium Myxococcus hansupus.</title>
        <authorList>
            <person name="Sharma G."/>
            <person name="Narwani T."/>
            <person name="Subramanian S."/>
        </authorList>
    </citation>
    <scope>NUCLEOTIDE SEQUENCE [LARGE SCALE GENOMIC DNA]</scope>
    <source>
        <strain evidence="5">mixupus</strain>
    </source>
</reference>
<name>A0A0H4WWS7_9BACT</name>
<dbReference type="STRING" id="1297742.A176_004181"/>
<protein>
    <recommendedName>
        <fullName evidence="6">YigZ family protein</fullName>
    </recommendedName>
</protein>
<comment type="similarity">
    <text evidence="1">Belongs to the IMPACT family.</text>
</comment>
<dbReference type="Pfam" id="PF09186">
    <property type="entry name" value="DUF1949"/>
    <property type="match status" value="1"/>
</dbReference>
<dbReference type="SUPFAM" id="SSF54211">
    <property type="entry name" value="Ribosomal protein S5 domain 2-like"/>
    <property type="match status" value="1"/>
</dbReference>
<dbReference type="InterPro" id="IPR036956">
    <property type="entry name" value="Impact_N_sf"/>
</dbReference>
<dbReference type="InterPro" id="IPR023582">
    <property type="entry name" value="Impact"/>
</dbReference>
<dbReference type="SUPFAM" id="SSF54980">
    <property type="entry name" value="EF-G C-terminal domain-like"/>
    <property type="match status" value="1"/>
</dbReference>
<dbReference type="OrthoDB" id="9813771at2"/>
<feature type="domain" description="UPF0029" evidence="3">
    <location>
        <begin position="143"/>
        <end position="198"/>
    </location>
</feature>
<keyword evidence="5" id="KW-1185">Reference proteome</keyword>
<evidence type="ECO:0000313" key="5">
    <source>
        <dbReference type="Proteomes" id="UP000009026"/>
    </source>
</evidence>
<feature type="domain" description="Impact N-terminal" evidence="2">
    <location>
        <begin position="20"/>
        <end position="127"/>
    </location>
</feature>
<organism evidence="4 5">
    <name type="scientific">Pseudomyxococcus hansupus</name>
    <dbReference type="NCBI Taxonomy" id="1297742"/>
    <lineage>
        <taxon>Bacteria</taxon>
        <taxon>Pseudomonadati</taxon>
        <taxon>Myxococcota</taxon>
        <taxon>Myxococcia</taxon>
        <taxon>Myxococcales</taxon>
        <taxon>Cystobacterineae</taxon>
        <taxon>Myxococcaceae</taxon>
        <taxon>Pseudomyxococcus</taxon>
    </lineage>
</organism>
<dbReference type="Proteomes" id="UP000009026">
    <property type="component" value="Chromosome"/>
</dbReference>
<dbReference type="InterPro" id="IPR035647">
    <property type="entry name" value="EFG_III/V"/>
</dbReference>
<dbReference type="PANTHER" id="PTHR16301">
    <property type="entry name" value="IMPACT-RELATED"/>
    <property type="match status" value="1"/>
</dbReference>
<dbReference type="Pfam" id="PF01205">
    <property type="entry name" value="Impact_N"/>
    <property type="match status" value="1"/>
</dbReference>
<evidence type="ECO:0000259" key="3">
    <source>
        <dbReference type="Pfam" id="PF09186"/>
    </source>
</evidence>
<dbReference type="eggNOG" id="COG1739">
    <property type="taxonomic scope" value="Bacteria"/>
</dbReference>
<dbReference type="Gene3D" id="3.30.230.30">
    <property type="entry name" value="Impact, N-terminal domain"/>
    <property type="match status" value="1"/>
</dbReference>
<dbReference type="NCBIfam" id="TIGR00257">
    <property type="entry name" value="IMPACT_YIGZ"/>
    <property type="match status" value="1"/>
</dbReference>
<dbReference type="Gene3D" id="3.30.70.240">
    <property type="match status" value="1"/>
</dbReference>
<proteinExistence type="inferred from homology"/>
<evidence type="ECO:0000259" key="2">
    <source>
        <dbReference type="Pfam" id="PF01205"/>
    </source>
</evidence>
<dbReference type="GO" id="GO:0006446">
    <property type="term" value="P:regulation of translational initiation"/>
    <property type="evidence" value="ECO:0007669"/>
    <property type="project" value="TreeGrafter"/>
</dbReference>
<dbReference type="PATRIC" id="fig|1297742.4.peg.4224"/>
<accession>A0A0H4WWS7</accession>
<evidence type="ECO:0000256" key="1">
    <source>
        <dbReference type="ARBA" id="ARBA00007665"/>
    </source>
</evidence>
<dbReference type="KEGG" id="mym:A176_004181"/>
<gene>
    <name evidence="4" type="ORF">A176_004181</name>
</gene>
<sequence length="208" mass="22498">MDEKRYPIPAGLHRVEQDIQKSRFITTAAHAPTVEEAKAFIARVREEFADATHNCWAFVVGPPGSTAQVGMSDDGEPHGTAGRPMLTALLHGGVGDVAMVVTRYFGGTLLGKGGLVRAYTAGVQQALESLPTTERVRKTRLAVEVEYTHVDGLRRLLPSYEVQVLAEEYSATVGYQLELPVTQVEGLRTALNDLTLGQVLVEPLDSGD</sequence>
<dbReference type="AlphaFoldDB" id="A0A0H4WWS7"/>
<dbReference type="InterPro" id="IPR020569">
    <property type="entry name" value="UPF0029_Impact_CS"/>
</dbReference>